<dbReference type="InterPro" id="IPR043502">
    <property type="entry name" value="DNA/RNA_pol_sf"/>
</dbReference>
<proteinExistence type="predicted"/>
<dbReference type="Pfam" id="PF07727">
    <property type="entry name" value="RVT_2"/>
    <property type="match status" value="1"/>
</dbReference>
<evidence type="ECO:0000313" key="3">
    <source>
        <dbReference type="EMBL" id="TYK26969.1"/>
    </source>
</evidence>
<dbReference type="SUPFAM" id="SSF53098">
    <property type="entry name" value="Ribonuclease H-like"/>
    <property type="match status" value="1"/>
</dbReference>
<dbReference type="Proteomes" id="UP000321947">
    <property type="component" value="Unassembled WGS sequence"/>
</dbReference>
<organism evidence="3 4">
    <name type="scientific">Cucumis melo var. makuwa</name>
    <name type="common">Oriental melon</name>
    <dbReference type="NCBI Taxonomy" id="1194695"/>
    <lineage>
        <taxon>Eukaryota</taxon>
        <taxon>Viridiplantae</taxon>
        <taxon>Streptophyta</taxon>
        <taxon>Embryophyta</taxon>
        <taxon>Tracheophyta</taxon>
        <taxon>Spermatophyta</taxon>
        <taxon>Magnoliopsida</taxon>
        <taxon>eudicotyledons</taxon>
        <taxon>Gunneridae</taxon>
        <taxon>Pentapetalae</taxon>
        <taxon>rosids</taxon>
        <taxon>fabids</taxon>
        <taxon>Cucurbitales</taxon>
        <taxon>Cucurbitaceae</taxon>
        <taxon>Benincaseae</taxon>
        <taxon>Cucumis</taxon>
    </lineage>
</organism>
<protein>
    <submittedName>
        <fullName evidence="3">Beta-galactosidase</fullName>
    </submittedName>
</protein>
<dbReference type="InterPro" id="IPR012337">
    <property type="entry name" value="RNaseH-like_sf"/>
</dbReference>
<dbReference type="EMBL" id="SSTD01003209">
    <property type="protein sequence ID" value="TYK26969.1"/>
    <property type="molecule type" value="Genomic_DNA"/>
</dbReference>
<dbReference type="GO" id="GO:0015074">
    <property type="term" value="P:DNA integration"/>
    <property type="evidence" value="ECO:0007669"/>
    <property type="project" value="InterPro"/>
</dbReference>
<dbReference type="GO" id="GO:0003676">
    <property type="term" value="F:nucleic acid binding"/>
    <property type="evidence" value="ECO:0007669"/>
    <property type="project" value="InterPro"/>
</dbReference>
<accession>A0A5D3DU34</accession>
<comment type="caution">
    <text evidence="3">The sequence shown here is derived from an EMBL/GenBank/DDBJ whole genome shotgun (WGS) entry which is preliminary data.</text>
</comment>
<dbReference type="SUPFAM" id="SSF56672">
    <property type="entry name" value="DNA/RNA polymerases"/>
    <property type="match status" value="1"/>
</dbReference>
<feature type="domain" description="Integrase catalytic" evidence="2">
    <location>
        <begin position="322"/>
        <end position="499"/>
    </location>
</feature>
<sequence length="1216" mass="137639">MFLEGRHQFGFLTGETVRPSPGDALERLWKGEDSFIWSMLINSMEPQIRKPLLYAATAKDLWDTTQTLYSKRHNASRLYTLQKQVHNCKQGTLDITTYFNKLFLLWQEMDLCRETVWDTSNDSTQYAKLEEVDRVYDFLAGLNHKFDNVCGRILGQRPLPSLMEVCFEVRLEEDRTNAMGVLTTPTIDSAAFSDPQIMTVTRIMGSQFLCVSTARNNGTPRISVGNFTVVPQEIKTPTLGAIAQSGMPQSLGLISVDGKNPWILDSGATDHLTADDSLAPIASKGQIVPFDGFALQNVLHVPKLSYNLLSISKITRELHCKAIFLPESVYFQDMSSGRTIGTARHSRGLYILDDDTSCSSLSRVSLLSSYFSTSEQDYKSEVPSIFQNFYHTIKTQFHTKIAILRSDNGREFQNHNLSEFLASKGIVHQTSCAYTPQQNGVAERKNRHLVEVARSLMLSTSLPSYLWGDAILTAAHLINRMPSRILHLQTPLDCLKESYPSTRLVSEVPLRVFGCTAYVHNFGPNQTKFTPRAQACVFVGYPLHQHGYKCFHPPSRKYFVTMDVTFCENRPYFPVSHLQGENVSEESNNTFEFVEPTLITVSDIDPHPIILPTNQVPWKTYYRRNLRKEVGSPTSQPPAPVQNFEPPRDQGMENPTKPCTNNTMSENDKSDIAFLENMEEKNCDDETEVRIETSNDEAEQGHTRKLDEYDPSLDIPIALRKGTRSCTKHPICNYVSYDNLSPQFRAFTANLDSTIIPKNIYTALECPEWKNAVMEEMKALEKNRTWEICALPKGHKTVGCKWVFSLKYKADGTLDRHKARLVAKGFTQTYGIDYSETFSPVAKLNTVRVLLSVAVNKDWPLYQLDVKNAFLNGDLVEEVYMSPPPGFEAQFGQEVCKLQKSLYGLKQSPRAWFDRFTTFVKSQGYSQGHSDHTLFTKASKTGKIAILIVYVDDIVLTGDDQTEISQLKQRMGDEFEIKDLGNLKYFLGMEVARSKEGISVSQRKYTLDLLTETGMLGCRPADTPIEFNCKLGNSDDQVPVDKEQYQRLVGKLIYLSHTRPDISFAVSVVSQFMQAPYEKHMEAVNRILRYLKNTPGSVIDRKSTSDYCTFVWGNLVTWRSKKQSVVAKSSAEAEYRAMSLRISAISIANNPVQHDRTKHVEIDRHFIKERLDSGSICIPYIPSSQQIADVLTKGLLRPHFDLCVSKLGLIDIYVPT</sequence>
<dbReference type="InterPro" id="IPR057670">
    <property type="entry name" value="SH3_retrovirus"/>
</dbReference>
<dbReference type="PANTHER" id="PTHR11439">
    <property type="entry name" value="GAG-POL-RELATED RETROTRANSPOSON"/>
    <property type="match status" value="1"/>
</dbReference>
<gene>
    <name evidence="3" type="ORF">E5676_scaffold322G00330</name>
</gene>
<dbReference type="Pfam" id="PF25597">
    <property type="entry name" value="SH3_retrovirus"/>
    <property type="match status" value="1"/>
</dbReference>
<feature type="region of interest" description="Disordered" evidence="1">
    <location>
        <begin position="682"/>
        <end position="704"/>
    </location>
</feature>
<dbReference type="InterPro" id="IPR036397">
    <property type="entry name" value="RNaseH_sf"/>
</dbReference>
<feature type="compositionally biased region" description="Basic and acidic residues" evidence="1">
    <location>
        <begin position="688"/>
        <end position="704"/>
    </location>
</feature>
<dbReference type="Pfam" id="PF14223">
    <property type="entry name" value="Retrotran_gag_2"/>
    <property type="match status" value="1"/>
</dbReference>
<evidence type="ECO:0000256" key="1">
    <source>
        <dbReference type="SAM" id="MobiDB-lite"/>
    </source>
</evidence>
<dbReference type="PROSITE" id="PS50994">
    <property type="entry name" value="INTEGRASE"/>
    <property type="match status" value="1"/>
</dbReference>
<dbReference type="CDD" id="cd09272">
    <property type="entry name" value="RNase_HI_RT_Ty1"/>
    <property type="match status" value="1"/>
</dbReference>
<feature type="region of interest" description="Disordered" evidence="1">
    <location>
        <begin position="629"/>
        <end position="667"/>
    </location>
</feature>
<dbReference type="PANTHER" id="PTHR11439:SF463">
    <property type="entry name" value="REVERSE TRANSCRIPTASE TY1_COPIA-TYPE DOMAIN-CONTAINING PROTEIN"/>
    <property type="match status" value="1"/>
</dbReference>
<name>A0A5D3DU34_CUCMM</name>
<dbReference type="Gene3D" id="3.30.420.10">
    <property type="entry name" value="Ribonuclease H-like superfamily/Ribonuclease H"/>
    <property type="match status" value="1"/>
</dbReference>
<dbReference type="InterPro" id="IPR001584">
    <property type="entry name" value="Integrase_cat-core"/>
</dbReference>
<evidence type="ECO:0000259" key="2">
    <source>
        <dbReference type="PROSITE" id="PS50994"/>
    </source>
</evidence>
<evidence type="ECO:0000313" key="4">
    <source>
        <dbReference type="Proteomes" id="UP000321947"/>
    </source>
</evidence>
<reference evidence="3 4" key="1">
    <citation type="submission" date="2019-08" db="EMBL/GenBank/DDBJ databases">
        <title>Draft genome sequences of two oriental melons (Cucumis melo L. var makuwa).</title>
        <authorList>
            <person name="Kwon S.-Y."/>
        </authorList>
    </citation>
    <scope>NUCLEOTIDE SEQUENCE [LARGE SCALE GENOMIC DNA]</scope>
    <source>
        <strain evidence="4">cv. Chang Bougi</strain>
        <tissue evidence="3">Leaf</tissue>
    </source>
</reference>
<dbReference type="AlphaFoldDB" id="A0A5D3DU34"/>
<dbReference type="InterPro" id="IPR013103">
    <property type="entry name" value="RVT_2"/>
</dbReference>